<evidence type="ECO:0000313" key="10">
    <source>
        <dbReference type="EMBL" id="RJF93629.1"/>
    </source>
</evidence>
<dbReference type="InterPro" id="IPR046373">
    <property type="entry name" value="Acyl-CoA_Oxase/DH_mid-dom_sf"/>
</dbReference>
<dbReference type="InterPro" id="IPR009075">
    <property type="entry name" value="AcylCo_DH/oxidase_C"/>
</dbReference>
<evidence type="ECO:0000313" key="11">
    <source>
        <dbReference type="Proteomes" id="UP000286100"/>
    </source>
</evidence>
<dbReference type="RefSeq" id="WP_119759976.1">
    <property type="nucleotide sequence ID" value="NZ_QYUM01000002.1"/>
</dbReference>
<dbReference type="OrthoDB" id="9780544at2"/>
<dbReference type="InterPro" id="IPR036250">
    <property type="entry name" value="AcylCo_DH-like_C"/>
</dbReference>
<gene>
    <name evidence="10" type="ORF">D3876_04785</name>
</gene>
<feature type="domain" description="Acyl-CoA dehydrogenase/oxidase C-terminal" evidence="7">
    <location>
        <begin position="230"/>
        <end position="380"/>
    </location>
</feature>
<dbReference type="AlphaFoldDB" id="A0A418WR39"/>
<feature type="domain" description="Acyl-CoA oxidase/dehydrogenase middle" evidence="8">
    <location>
        <begin position="124"/>
        <end position="218"/>
    </location>
</feature>
<dbReference type="PANTHER" id="PTHR43292:SF3">
    <property type="entry name" value="ACYL-COA DEHYDROGENASE FADE29"/>
    <property type="match status" value="1"/>
</dbReference>
<proteinExistence type="inferred from homology"/>
<dbReference type="GO" id="GO:0005886">
    <property type="term" value="C:plasma membrane"/>
    <property type="evidence" value="ECO:0007669"/>
    <property type="project" value="TreeGrafter"/>
</dbReference>
<evidence type="ECO:0000259" key="9">
    <source>
        <dbReference type="Pfam" id="PF02771"/>
    </source>
</evidence>
<dbReference type="EMBL" id="QYUM01000002">
    <property type="protein sequence ID" value="RJF93629.1"/>
    <property type="molecule type" value="Genomic_DNA"/>
</dbReference>
<keyword evidence="3 6" id="KW-0285">Flavoprotein</keyword>
<name>A0A418WR39_9SPHN</name>
<dbReference type="Pfam" id="PF02771">
    <property type="entry name" value="Acyl-CoA_dh_N"/>
    <property type="match status" value="1"/>
</dbReference>
<dbReference type="Gene3D" id="2.40.110.10">
    <property type="entry name" value="Butyryl-CoA Dehydrogenase, subunit A, domain 2"/>
    <property type="match status" value="1"/>
</dbReference>
<dbReference type="InterPro" id="IPR013786">
    <property type="entry name" value="AcylCoA_DH/ox_N"/>
</dbReference>
<dbReference type="Pfam" id="PF00441">
    <property type="entry name" value="Acyl-CoA_dh_1"/>
    <property type="match status" value="1"/>
</dbReference>
<keyword evidence="5 6" id="KW-0560">Oxidoreductase</keyword>
<dbReference type="Gene3D" id="1.10.540.10">
    <property type="entry name" value="Acyl-CoA dehydrogenase/oxidase, N-terminal domain"/>
    <property type="match status" value="1"/>
</dbReference>
<organism evidence="10 11">
    <name type="scientific">Sphingomonas cavernae</name>
    <dbReference type="NCBI Taxonomy" id="2320861"/>
    <lineage>
        <taxon>Bacteria</taxon>
        <taxon>Pseudomonadati</taxon>
        <taxon>Pseudomonadota</taxon>
        <taxon>Alphaproteobacteria</taxon>
        <taxon>Sphingomonadales</taxon>
        <taxon>Sphingomonadaceae</taxon>
        <taxon>Sphingomonas</taxon>
    </lineage>
</organism>
<evidence type="ECO:0000256" key="4">
    <source>
        <dbReference type="ARBA" id="ARBA00022827"/>
    </source>
</evidence>
<comment type="caution">
    <text evidence="10">The sequence shown here is derived from an EMBL/GenBank/DDBJ whole genome shotgun (WGS) entry which is preliminary data.</text>
</comment>
<dbReference type="InterPro" id="IPR037069">
    <property type="entry name" value="AcylCoA_DH/ox_N_sf"/>
</dbReference>
<dbReference type="InterPro" id="IPR009100">
    <property type="entry name" value="AcylCoA_DH/oxidase_NM_dom_sf"/>
</dbReference>
<comment type="cofactor">
    <cofactor evidence="1 6">
        <name>FAD</name>
        <dbReference type="ChEBI" id="CHEBI:57692"/>
    </cofactor>
</comment>
<evidence type="ECO:0000256" key="6">
    <source>
        <dbReference type="RuleBase" id="RU362125"/>
    </source>
</evidence>
<feature type="domain" description="Acyl-CoA dehydrogenase/oxidase N-terminal" evidence="9">
    <location>
        <begin position="7"/>
        <end position="120"/>
    </location>
</feature>
<evidence type="ECO:0000256" key="5">
    <source>
        <dbReference type="ARBA" id="ARBA00023002"/>
    </source>
</evidence>
<evidence type="ECO:0000259" key="8">
    <source>
        <dbReference type="Pfam" id="PF02770"/>
    </source>
</evidence>
<dbReference type="Gene3D" id="1.20.140.10">
    <property type="entry name" value="Butyryl-CoA Dehydrogenase, subunit A, domain 3"/>
    <property type="match status" value="1"/>
</dbReference>
<dbReference type="GO" id="GO:0050660">
    <property type="term" value="F:flavin adenine dinucleotide binding"/>
    <property type="evidence" value="ECO:0007669"/>
    <property type="project" value="InterPro"/>
</dbReference>
<evidence type="ECO:0000256" key="1">
    <source>
        <dbReference type="ARBA" id="ARBA00001974"/>
    </source>
</evidence>
<dbReference type="PANTHER" id="PTHR43292">
    <property type="entry name" value="ACYL-COA DEHYDROGENASE"/>
    <property type="match status" value="1"/>
</dbReference>
<protein>
    <submittedName>
        <fullName evidence="10">Acyl-CoA dehydrogenase</fullName>
    </submittedName>
</protein>
<sequence length="384" mass="43026">MEFRPDPELEAFRQTVRTFLREKLPVDLAHLSIGMFSPREAMSRWQAILHGQGWAAPSWPVDRGGTGWSVEQRLIFDDECSAAGTPTQDTFAQKLLGPVLNHFATPEQWQEHAPPILKGERKWCQGFSEPGAGSDLASLRTKAERRGDHYVVNGQKIWTTNAHRADWIFLLVRTDPEARKQAGISFLLVDMKTPGITVRPIWGIDGHHHLNEVFFDEVEVPAANLIGAENMGWSITKFLLNNEHAYTADLPLLKRYRGEMRRLAVTQSVGGTRLIDRPEVAHRIALFETELRAVEMMVQRTAALHGDQGHFAHAMGSMLKLRGTDLQQRMSVFMVELLGDSGAVADTQSTNDLAAEMFFRRASTIYGGSSEVQRGIVAKLMFGL</sequence>
<keyword evidence="4 6" id="KW-0274">FAD</keyword>
<comment type="similarity">
    <text evidence="2 6">Belongs to the acyl-CoA dehydrogenase family.</text>
</comment>
<evidence type="ECO:0000256" key="3">
    <source>
        <dbReference type="ARBA" id="ARBA00022630"/>
    </source>
</evidence>
<evidence type="ECO:0000256" key="2">
    <source>
        <dbReference type="ARBA" id="ARBA00009347"/>
    </source>
</evidence>
<dbReference type="GO" id="GO:0016627">
    <property type="term" value="F:oxidoreductase activity, acting on the CH-CH group of donors"/>
    <property type="evidence" value="ECO:0007669"/>
    <property type="project" value="InterPro"/>
</dbReference>
<dbReference type="FunFam" id="2.40.110.10:FF:000011">
    <property type="entry name" value="Acyl-CoA dehydrogenase FadE34"/>
    <property type="match status" value="1"/>
</dbReference>
<dbReference type="InterPro" id="IPR006091">
    <property type="entry name" value="Acyl-CoA_Oxase/DH_mid-dom"/>
</dbReference>
<dbReference type="Pfam" id="PF02770">
    <property type="entry name" value="Acyl-CoA_dh_M"/>
    <property type="match status" value="1"/>
</dbReference>
<accession>A0A418WR39</accession>
<reference evidence="10 11" key="1">
    <citation type="submission" date="2018-09" db="EMBL/GenBank/DDBJ databases">
        <authorList>
            <person name="Zhu H."/>
        </authorList>
    </citation>
    <scope>NUCLEOTIDE SEQUENCE [LARGE SCALE GENOMIC DNA]</scope>
    <source>
        <strain evidence="10 11">K2R01-6</strain>
    </source>
</reference>
<evidence type="ECO:0000259" key="7">
    <source>
        <dbReference type="Pfam" id="PF00441"/>
    </source>
</evidence>
<dbReference type="Proteomes" id="UP000286100">
    <property type="component" value="Unassembled WGS sequence"/>
</dbReference>
<dbReference type="SUPFAM" id="SSF47203">
    <property type="entry name" value="Acyl-CoA dehydrogenase C-terminal domain-like"/>
    <property type="match status" value="1"/>
</dbReference>
<keyword evidence="11" id="KW-1185">Reference proteome</keyword>
<dbReference type="SUPFAM" id="SSF56645">
    <property type="entry name" value="Acyl-CoA dehydrogenase NM domain-like"/>
    <property type="match status" value="1"/>
</dbReference>
<dbReference type="InterPro" id="IPR052161">
    <property type="entry name" value="Mycobact_Acyl-CoA_DH"/>
</dbReference>